<evidence type="ECO:0000313" key="13">
    <source>
        <dbReference type="EMBL" id="CAE0419939.1"/>
    </source>
</evidence>
<evidence type="ECO:0000256" key="4">
    <source>
        <dbReference type="ARBA" id="ARBA00022737"/>
    </source>
</evidence>
<evidence type="ECO:0000259" key="12">
    <source>
        <dbReference type="PROSITE" id="PS51371"/>
    </source>
</evidence>
<keyword evidence="4" id="KW-0677">Repeat</keyword>
<feature type="transmembrane region" description="Helical" evidence="11">
    <location>
        <begin position="337"/>
        <end position="356"/>
    </location>
</feature>
<comment type="similarity">
    <text evidence="11">Belongs to the chloride channel (TC 2.A.49) family.</text>
</comment>
<dbReference type="CDD" id="cd04591">
    <property type="entry name" value="CBS_pair_voltage-gated_CLC_euk_bac"/>
    <property type="match status" value="1"/>
</dbReference>
<dbReference type="GO" id="GO:0005254">
    <property type="term" value="F:chloride channel activity"/>
    <property type="evidence" value="ECO:0007669"/>
    <property type="project" value="UniProtKB-UniRule"/>
</dbReference>
<keyword evidence="5 11" id="KW-1133">Transmembrane helix</keyword>
<feature type="transmembrane region" description="Helical" evidence="11">
    <location>
        <begin position="467"/>
        <end position="489"/>
    </location>
</feature>
<keyword evidence="6 11" id="KW-0406">Ion transport</keyword>
<evidence type="ECO:0000256" key="8">
    <source>
        <dbReference type="ARBA" id="ARBA00023136"/>
    </source>
</evidence>
<evidence type="ECO:0000256" key="2">
    <source>
        <dbReference type="ARBA" id="ARBA00022448"/>
    </source>
</evidence>
<dbReference type="SUPFAM" id="SSF81340">
    <property type="entry name" value="Clc chloride channel"/>
    <property type="match status" value="1"/>
</dbReference>
<dbReference type="PROSITE" id="PS51371">
    <property type="entry name" value="CBS"/>
    <property type="match status" value="1"/>
</dbReference>
<keyword evidence="9 11" id="KW-0868">Chloride</keyword>
<comment type="subcellular location">
    <subcellularLocation>
        <location evidence="1 11">Membrane</location>
        <topology evidence="1 11">Multi-pass membrane protein</topology>
    </subcellularLocation>
</comment>
<dbReference type="EMBL" id="HBIM01022550">
    <property type="protein sequence ID" value="CAE0419939.1"/>
    <property type="molecule type" value="Transcribed_RNA"/>
</dbReference>
<feature type="domain" description="CBS" evidence="12">
    <location>
        <begin position="688"/>
        <end position="746"/>
    </location>
</feature>
<evidence type="ECO:0000256" key="10">
    <source>
        <dbReference type="PROSITE-ProRule" id="PRU00703"/>
    </source>
</evidence>
<evidence type="ECO:0000256" key="5">
    <source>
        <dbReference type="ARBA" id="ARBA00022989"/>
    </source>
</evidence>
<dbReference type="Gene3D" id="1.10.3080.10">
    <property type="entry name" value="Clc chloride channel"/>
    <property type="match status" value="1"/>
</dbReference>
<feature type="transmembrane region" description="Helical" evidence="11">
    <location>
        <begin position="111"/>
        <end position="131"/>
    </location>
</feature>
<dbReference type="Gene3D" id="3.10.580.10">
    <property type="entry name" value="CBS-domain"/>
    <property type="match status" value="2"/>
</dbReference>
<keyword evidence="7 10" id="KW-0129">CBS domain</keyword>
<proteinExistence type="inferred from homology"/>
<comment type="caution">
    <text evidence="11">Lacks conserved residue(s) required for the propagation of feature annotation.</text>
</comment>
<reference evidence="13" key="1">
    <citation type="submission" date="2021-01" db="EMBL/GenBank/DDBJ databases">
        <authorList>
            <person name="Corre E."/>
            <person name="Pelletier E."/>
            <person name="Niang G."/>
            <person name="Scheremetjew M."/>
            <person name="Finn R."/>
            <person name="Kale V."/>
            <person name="Holt S."/>
            <person name="Cochrane G."/>
            <person name="Meng A."/>
            <person name="Brown T."/>
            <person name="Cohen L."/>
        </authorList>
    </citation>
    <scope>NUCLEOTIDE SEQUENCE</scope>
    <source>
        <strain evidence="13">CCMP127</strain>
    </source>
</reference>
<dbReference type="PANTHER" id="PTHR11689">
    <property type="entry name" value="CHLORIDE CHANNEL PROTEIN CLC FAMILY MEMBER"/>
    <property type="match status" value="1"/>
</dbReference>
<evidence type="ECO:0000256" key="9">
    <source>
        <dbReference type="ARBA" id="ARBA00023214"/>
    </source>
</evidence>
<dbReference type="InterPro" id="IPR046342">
    <property type="entry name" value="CBS_dom_sf"/>
</dbReference>
<dbReference type="Pfam" id="PF00571">
    <property type="entry name" value="CBS"/>
    <property type="match status" value="1"/>
</dbReference>
<dbReference type="InterPro" id="IPR000644">
    <property type="entry name" value="CBS_dom"/>
</dbReference>
<dbReference type="PRINTS" id="PR00762">
    <property type="entry name" value="CLCHANNEL"/>
</dbReference>
<keyword evidence="8 11" id="KW-0472">Membrane</keyword>
<keyword evidence="2 11" id="KW-0813">Transport</keyword>
<sequence>MVKIVRRDAFGGGGHHHHDGKSGARVPSLQYQLDESEVWRAHQSLDHYQHRGNFWNTGKDEELRRYIYTALIGIMQGCVAYFTNMLSAAFIDHKFESAYELLEEGHVVWPFLRFTLTQLGFAMIASACVWIEPIAAGSGIPEVKCYLNGIDLPNVGAPLTLVCKVLGVICSVSAGLPVGKEGPMVHSGAVVATTLTSGKTRNDRQVRDYVACGAASGVCTAFSAPIGGVLFSLEEGASYWGPSLTWRTFFCSMIAFTTLMCLNTIGSALGKVGYNKLFSFGNFVWVGQESAYSVYELFIFVALGCFGGLIGAIFNNTNERITHWRRKHINHSKKRRFLEVCALSLMVSCVTFMLPLCYTKCTPIPSDPKTEQEAELFTKLVSFRCRAGLEYNELATLYFAEPGVAIRQLFHLHRHAFSDTALILFFIPYICMAVVVYGIAVPSGLFVPSLLSGATLGRLVGNLANKLYPNLAFSNTYALIGAAAVLGGMARMTISLTVILLECTGNEEFVLPLMLTLMTARITGGFFNDDLYHIHIHLKKGVNFLESELKSNPRHHDLTAHEIMGENLVFMRPVENVGTVVDILQTTNIVVFPVMDTKDGNVLVGTISRNEMCVLLKQRAFGHPKKANMTGKASERIVHNFLEYDGKRFAPLVDWKTLEGSYPRYPSASEVRVSEHDRECLLDLRPYMNKAPISVQEEASVGRCYEIFRTLGLKLLPVVNRHNQVVGTITRADLASDALAQTMLARGSKKSN</sequence>
<dbReference type="GO" id="GO:0016020">
    <property type="term" value="C:membrane"/>
    <property type="evidence" value="ECO:0007669"/>
    <property type="project" value="UniProtKB-SubCell"/>
</dbReference>
<evidence type="ECO:0000256" key="7">
    <source>
        <dbReference type="ARBA" id="ARBA00023122"/>
    </source>
</evidence>
<name>A0A6S8NQP1_9STRA</name>
<dbReference type="EMBL" id="HBIM01022551">
    <property type="protein sequence ID" value="CAE0419940.1"/>
    <property type="molecule type" value="Transcribed_RNA"/>
</dbReference>
<dbReference type="Pfam" id="PF00654">
    <property type="entry name" value="Voltage_CLC"/>
    <property type="match status" value="1"/>
</dbReference>
<dbReference type="InterPro" id="IPR051280">
    <property type="entry name" value="Cl-channel/antiporter"/>
</dbReference>
<feature type="transmembrane region" description="Helical" evidence="11">
    <location>
        <begin position="209"/>
        <end position="232"/>
    </location>
</feature>
<dbReference type="SMART" id="SM00116">
    <property type="entry name" value="CBS"/>
    <property type="match status" value="2"/>
</dbReference>
<protein>
    <recommendedName>
        <fullName evidence="11">Chloride channel protein</fullName>
    </recommendedName>
</protein>
<gene>
    <name evidence="13" type="ORF">ACOF00016_LOCUS16734</name>
    <name evidence="14" type="ORF">ACOF00016_LOCUS16735</name>
</gene>
<feature type="transmembrane region" description="Helical" evidence="11">
    <location>
        <begin position="422"/>
        <end position="447"/>
    </location>
</feature>
<organism evidence="13">
    <name type="scientific">Amphora coffeiformis</name>
    <dbReference type="NCBI Taxonomy" id="265554"/>
    <lineage>
        <taxon>Eukaryota</taxon>
        <taxon>Sar</taxon>
        <taxon>Stramenopiles</taxon>
        <taxon>Ochrophyta</taxon>
        <taxon>Bacillariophyta</taxon>
        <taxon>Bacillariophyceae</taxon>
        <taxon>Bacillariophycidae</taxon>
        <taxon>Thalassiophysales</taxon>
        <taxon>Catenulaceae</taxon>
        <taxon>Amphora</taxon>
    </lineage>
</organism>
<dbReference type="AlphaFoldDB" id="A0A6S8NQP1"/>
<evidence type="ECO:0000313" key="14">
    <source>
        <dbReference type="EMBL" id="CAE0419940.1"/>
    </source>
</evidence>
<feature type="transmembrane region" description="Helical" evidence="11">
    <location>
        <begin position="294"/>
        <end position="316"/>
    </location>
</feature>
<feature type="transmembrane region" description="Helical" evidence="11">
    <location>
        <begin position="66"/>
        <end position="91"/>
    </location>
</feature>
<dbReference type="InterPro" id="IPR014743">
    <property type="entry name" value="Cl-channel_core"/>
</dbReference>
<dbReference type="PANTHER" id="PTHR11689:SF136">
    <property type="entry name" value="H(+)_CL(-) EXCHANGE TRANSPORTER 7"/>
    <property type="match status" value="1"/>
</dbReference>
<evidence type="ECO:0000256" key="1">
    <source>
        <dbReference type="ARBA" id="ARBA00004141"/>
    </source>
</evidence>
<dbReference type="SUPFAM" id="SSF54631">
    <property type="entry name" value="CBS-domain pair"/>
    <property type="match status" value="1"/>
</dbReference>
<evidence type="ECO:0000256" key="6">
    <source>
        <dbReference type="ARBA" id="ARBA00023065"/>
    </source>
</evidence>
<dbReference type="InterPro" id="IPR001807">
    <property type="entry name" value="ClC"/>
</dbReference>
<evidence type="ECO:0000256" key="3">
    <source>
        <dbReference type="ARBA" id="ARBA00022692"/>
    </source>
</evidence>
<evidence type="ECO:0000256" key="11">
    <source>
        <dbReference type="RuleBase" id="RU361221"/>
    </source>
</evidence>
<accession>A0A6S8NQP1</accession>
<keyword evidence="3 11" id="KW-0812">Transmembrane</keyword>